<dbReference type="AlphaFoldDB" id="A0A3F2RC20"/>
<evidence type="ECO:0000256" key="3">
    <source>
        <dbReference type="PROSITE-ProRule" id="PRU00023"/>
    </source>
</evidence>
<evidence type="ECO:0000259" key="5">
    <source>
        <dbReference type="PROSITE" id="PS51977"/>
    </source>
</evidence>
<dbReference type="Pfam" id="PF00023">
    <property type="entry name" value="Ank"/>
    <property type="match status" value="1"/>
</dbReference>
<feature type="compositionally biased region" description="Polar residues" evidence="4">
    <location>
        <begin position="118"/>
        <end position="129"/>
    </location>
</feature>
<evidence type="ECO:0000256" key="4">
    <source>
        <dbReference type="SAM" id="MobiDB-lite"/>
    </source>
</evidence>
<dbReference type="Gene3D" id="1.25.40.20">
    <property type="entry name" value="Ankyrin repeat-containing domain"/>
    <property type="match status" value="3"/>
</dbReference>
<comment type="caution">
    <text evidence="6">The sequence shown here is derived from an EMBL/GenBank/DDBJ whole genome shotgun (WGS) entry which is preliminary data.</text>
</comment>
<dbReference type="SMART" id="SM00248">
    <property type="entry name" value="ANK"/>
    <property type="match status" value="10"/>
</dbReference>
<dbReference type="PROSITE" id="PS51977">
    <property type="entry name" value="WGR"/>
    <property type="match status" value="1"/>
</dbReference>
<keyword evidence="2 3" id="KW-0040">ANK repeat</keyword>
<dbReference type="Pfam" id="PF12796">
    <property type="entry name" value="Ank_2"/>
    <property type="match status" value="2"/>
</dbReference>
<evidence type="ECO:0000313" key="7">
    <source>
        <dbReference type="Proteomes" id="UP000277300"/>
    </source>
</evidence>
<dbReference type="InterPro" id="IPR036770">
    <property type="entry name" value="Ankyrin_rpt-contain_sf"/>
</dbReference>
<dbReference type="InterPro" id="IPR008893">
    <property type="entry name" value="WGR_domain"/>
</dbReference>
<gene>
    <name evidence="6" type="ORF">BBP00_00009707</name>
</gene>
<feature type="repeat" description="ANK" evidence="3">
    <location>
        <begin position="562"/>
        <end position="594"/>
    </location>
</feature>
<sequence>MHIPPLRTTVDEAKYEDREVLGTRPFESFNGDVASANREVIRAVLTKNVKLLKTLTMTPEVYAELSTFDAQRSANVSHSALHYAIDNDDLAAAGLLRQASEKVEQQQLAAAPEVALPSHSTGQHTSHFSDYNRRAINASRGGKEGNNALLEDANNGKQINLSLDYLWQSPTASIEMFTLLYPTGEWTNGYTTGINICRAARCGNFRLVRKVVETLEKNGGWGFNELHHKVLADSPDDISDGEEAAPLLPPFRAVSAIKQAHNTRLRPLHLAAINPNVRYLETLWAVAGDEFSAIKDDQGYEPVHYAAACESPAPMAFLLERRCSLFSRTKTRLTPLMCALEAGREETALALLKFAATPGESGGGGQEVADKIVHERGPEGKQAVHFASKKGCAEVLKYLLTECSGSVEVNSASGGTSKATPLTLAAQNGHLECVRVLLAHGARVDLGDKLKKTPLILAVKNGHTQVAVLLINGGRTRPERENFFHVVAHHNAFKLAAIPEIIRQCTEQCVNTAEMIYQQIAGALYEIQQQLNGQSVDDVEPAIVVALRDPSAQQAVVLGDTKNRSPVHFAARNRDLELLRELLRAAGKSGAQDAVNQRDWLGRTPLHYALNAAAMSADASFAVERFLLQNGASANMQDDFGFGALHFALIKVQLDWQEKYDATHKKTQGQKDREKQILDASKYETEKREAFLRDHLGAIPASESDPVETVSNLAAERGLNLMVQDALGRTPLHLAAATGAFVCVSTLLTALGESKKQASVDTTGMNVLCAFLERFTDKFSVSNPVLFFTMIETLLKRGVDPNPLDYGSYENTRLLAMLVRAGGDLRAKDNSGKTPVDYARAQRSRFVLRFLERTFPDLVMVQPESPEVSTVFAATPKYSDDATAYLAKCESSGKISRSRVVPKVNASCDVGKVSSVHSEGEGAELDALLTKVDVKNGRFGLNVFYRLQLVRDELQDILVLFTNWGRIGETGKFQNTPFRDEEEAVNEFKKIFRSKTGNTWESRAPDEFVKKPKKYNLVQRVNYATKVDEEVTRSFREDMEDGVTRGVVFPDQRDSDLIGAPSIMAMLAAITD</sequence>
<dbReference type="PANTHER" id="PTHR24178:SF9">
    <property type="entry name" value="ANK_REP_REGION DOMAIN-CONTAINING PROTEIN"/>
    <property type="match status" value="1"/>
</dbReference>
<dbReference type="Gene3D" id="2.20.140.10">
    <property type="entry name" value="WGR domain"/>
    <property type="match status" value="1"/>
</dbReference>
<organism evidence="6 7">
    <name type="scientific">Phytophthora kernoviae</name>
    <dbReference type="NCBI Taxonomy" id="325452"/>
    <lineage>
        <taxon>Eukaryota</taxon>
        <taxon>Sar</taxon>
        <taxon>Stramenopiles</taxon>
        <taxon>Oomycota</taxon>
        <taxon>Peronosporomycetes</taxon>
        <taxon>Peronosporales</taxon>
        <taxon>Peronosporaceae</taxon>
        <taxon>Phytophthora</taxon>
    </lineage>
</organism>
<dbReference type="SUPFAM" id="SSF48403">
    <property type="entry name" value="Ankyrin repeat"/>
    <property type="match status" value="2"/>
</dbReference>
<dbReference type="Pfam" id="PF05406">
    <property type="entry name" value="WGR"/>
    <property type="match status" value="1"/>
</dbReference>
<proteinExistence type="predicted"/>
<feature type="repeat" description="ANK" evidence="3">
    <location>
        <begin position="417"/>
        <end position="449"/>
    </location>
</feature>
<dbReference type="SUPFAM" id="SSF142921">
    <property type="entry name" value="WGR domain-like"/>
    <property type="match status" value="1"/>
</dbReference>
<dbReference type="OrthoDB" id="74001at2759"/>
<evidence type="ECO:0000313" key="6">
    <source>
        <dbReference type="EMBL" id="RLN52155.1"/>
    </source>
</evidence>
<feature type="repeat" description="ANK" evidence="3">
    <location>
        <begin position="601"/>
        <end position="639"/>
    </location>
</feature>
<dbReference type="CDD" id="cd07997">
    <property type="entry name" value="WGR_PARP"/>
    <property type="match status" value="1"/>
</dbReference>
<dbReference type="EMBL" id="MBDO02000807">
    <property type="protein sequence ID" value="RLN52155.1"/>
    <property type="molecule type" value="Genomic_DNA"/>
</dbReference>
<dbReference type="PROSITE" id="PS50088">
    <property type="entry name" value="ANK_REPEAT"/>
    <property type="match status" value="3"/>
</dbReference>
<accession>A0A3F2RC20</accession>
<evidence type="ECO:0000256" key="1">
    <source>
        <dbReference type="ARBA" id="ARBA00022737"/>
    </source>
</evidence>
<dbReference type="PROSITE" id="PS50297">
    <property type="entry name" value="ANK_REP_REGION"/>
    <property type="match status" value="2"/>
</dbReference>
<feature type="region of interest" description="Disordered" evidence="4">
    <location>
        <begin position="108"/>
        <end position="131"/>
    </location>
</feature>
<reference evidence="6 7" key="1">
    <citation type="submission" date="2018-07" db="EMBL/GenBank/DDBJ databases">
        <title>Genome sequencing of oomycete isolates from Chile give support for New Zealand origin for Phytophthora kernoviae and make available the first Nothophytophthora sp. genome.</title>
        <authorList>
            <person name="Studholme D.J."/>
            <person name="Sanfuentes E."/>
            <person name="Panda P."/>
            <person name="Hill R."/>
            <person name="Sambles C."/>
            <person name="Grant M."/>
            <person name="Williams N.M."/>
            <person name="Mcdougal R.L."/>
        </authorList>
    </citation>
    <scope>NUCLEOTIDE SEQUENCE [LARGE SCALE GENOMIC DNA]</scope>
    <source>
        <strain evidence="6">Chile6</strain>
    </source>
</reference>
<dbReference type="InterPro" id="IPR036930">
    <property type="entry name" value="WGR_dom_sf"/>
</dbReference>
<dbReference type="InterPro" id="IPR002110">
    <property type="entry name" value="Ankyrin_rpt"/>
</dbReference>
<evidence type="ECO:0000256" key="2">
    <source>
        <dbReference type="ARBA" id="ARBA00023043"/>
    </source>
</evidence>
<dbReference type="PANTHER" id="PTHR24178">
    <property type="entry name" value="MOLTING PROTEIN MLT-4"/>
    <property type="match status" value="1"/>
</dbReference>
<name>A0A3F2RC20_9STRA</name>
<dbReference type="Proteomes" id="UP000277300">
    <property type="component" value="Unassembled WGS sequence"/>
</dbReference>
<feature type="non-terminal residue" evidence="6">
    <location>
        <position position="1072"/>
    </location>
</feature>
<protein>
    <recommendedName>
        <fullName evidence="5">WGR domain-containing protein</fullName>
    </recommendedName>
</protein>
<feature type="domain" description="WGR" evidence="5">
    <location>
        <begin position="913"/>
        <end position="1015"/>
    </location>
</feature>
<keyword evidence="1" id="KW-0677">Repeat</keyword>
<dbReference type="SMART" id="SM00773">
    <property type="entry name" value="WGR"/>
    <property type="match status" value="1"/>
</dbReference>